<dbReference type="OrthoDB" id="419734at2759"/>
<comment type="subcellular location">
    <subcellularLocation>
        <location evidence="1">Membrane</location>
        <topology evidence="1">Multi-pass membrane protein</topology>
    </subcellularLocation>
</comment>
<organism evidence="7 8">
    <name type="scientific">Steinernema carpocapsae</name>
    <name type="common">Entomopathogenic nematode</name>
    <dbReference type="NCBI Taxonomy" id="34508"/>
    <lineage>
        <taxon>Eukaryota</taxon>
        <taxon>Metazoa</taxon>
        <taxon>Ecdysozoa</taxon>
        <taxon>Nematoda</taxon>
        <taxon>Chromadorea</taxon>
        <taxon>Rhabditida</taxon>
        <taxon>Tylenchina</taxon>
        <taxon>Panagrolaimomorpha</taxon>
        <taxon>Strongyloidoidea</taxon>
        <taxon>Steinernematidae</taxon>
        <taxon>Steinernema</taxon>
    </lineage>
</organism>
<dbReference type="Proteomes" id="UP000298663">
    <property type="component" value="Unassembled WGS sequence"/>
</dbReference>
<dbReference type="AlphaFoldDB" id="A0A4U5MKJ5"/>
<keyword evidence="2 6" id="KW-0812">Transmembrane</keyword>
<dbReference type="Gene3D" id="1.20.1250.20">
    <property type="entry name" value="MFS general substrate transporter like domains"/>
    <property type="match status" value="1"/>
</dbReference>
<reference evidence="7 8" key="2">
    <citation type="journal article" date="2019" name="G3 (Bethesda)">
        <title>Hybrid Assembly of the Genome of the Entomopathogenic Nematode Steinernema carpocapsae Identifies the X-Chromosome.</title>
        <authorList>
            <person name="Serra L."/>
            <person name="Macchietto M."/>
            <person name="Macias-Munoz A."/>
            <person name="McGill C.J."/>
            <person name="Rodriguez I.M."/>
            <person name="Rodriguez B."/>
            <person name="Murad R."/>
            <person name="Mortazavi A."/>
        </authorList>
    </citation>
    <scope>NUCLEOTIDE SEQUENCE [LARGE SCALE GENOMIC DNA]</scope>
    <source>
        <strain evidence="7 8">ALL</strain>
    </source>
</reference>
<evidence type="ECO:0000256" key="5">
    <source>
        <dbReference type="SAM" id="MobiDB-lite"/>
    </source>
</evidence>
<protein>
    <recommendedName>
        <fullName evidence="9">Major facilitator superfamily (MFS) profile domain-containing protein</fullName>
    </recommendedName>
</protein>
<feature type="transmembrane region" description="Helical" evidence="6">
    <location>
        <begin position="12"/>
        <end position="34"/>
    </location>
</feature>
<name>A0A4U5MKJ5_STECR</name>
<dbReference type="InterPro" id="IPR036259">
    <property type="entry name" value="MFS_trans_sf"/>
</dbReference>
<feature type="transmembrane region" description="Helical" evidence="6">
    <location>
        <begin position="46"/>
        <end position="69"/>
    </location>
</feature>
<sequence>MAILAFADTTLLIFVAGGISMFGGCISPGYRSFLPRMVSKDETARVLTLFGIVIAFSPIFATSIFNSIYNVTIDWWPGMSFLVAAGLSLLVLFVQLLIHALMYPLWFRDDQLRTSALLGRSGTIDEEDVISEYMPGSESRSVSNTAVNSEMGSMEDDRRPLIT</sequence>
<keyword evidence="8" id="KW-1185">Reference proteome</keyword>
<gene>
    <name evidence="7" type="ORF">L596_022051</name>
</gene>
<evidence type="ECO:0000256" key="2">
    <source>
        <dbReference type="ARBA" id="ARBA00022692"/>
    </source>
</evidence>
<dbReference type="GO" id="GO:0022857">
    <property type="term" value="F:transmembrane transporter activity"/>
    <property type="evidence" value="ECO:0007669"/>
    <property type="project" value="TreeGrafter"/>
</dbReference>
<feature type="compositionally biased region" description="Polar residues" evidence="5">
    <location>
        <begin position="138"/>
        <end position="151"/>
    </location>
</feature>
<keyword evidence="4 6" id="KW-0472">Membrane</keyword>
<dbReference type="SUPFAM" id="SSF103473">
    <property type="entry name" value="MFS general substrate transporter"/>
    <property type="match status" value="1"/>
</dbReference>
<evidence type="ECO:0000313" key="8">
    <source>
        <dbReference type="Proteomes" id="UP000298663"/>
    </source>
</evidence>
<evidence type="ECO:0000256" key="6">
    <source>
        <dbReference type="SAM" id="Phobius"/>
    </source>
</evidence>
<dbReference type="EMBL" id="AZBU02000007">
    <property type="protein sequence ID" value="TKR69969.1"/>
    <property type="molecule type" value="Genomic_DNA"/>
</dbReference>
<dbReference type="PANTHER" id="PTHR23507">
    <property type="entry name" value="ZGC:174356"/>
    <property type="match status" value="1"/>
</dbReference>
<comment type="caution">
    <text evidence="7">The sequence shown here is derived from an EMBL/GenBank/DDBJ whole genome shotgun (WGS) entry which is preliminary data.</text>
</comment>
<proteinExistence type="predicted"/>
<keyword evidence="3 6" id="KW-1133">Transmembrane helix</keyword>
<evidence type="ECO:0000313" key="7">
    <source>
        <dbReference type="EMBL" id="TKR69969.1"/>
    </source>
</evidence>
<accession>A0A4U5MKJ5</accession>
<reference evidence="7 8" key="1">
    <citation type="journal article" date="2015" name="Genome Biol.">
        <title>Comparative genomics of Steinernema reveals deeply conserved gene regulatory networks.</title>
        <authorList>
            <person name="Dillman A.R."/>
            <person name="Macchietto M."/>
            <person name="Porter C.F."/>
            <person name="Rogers A."/>
            <person name="Williams B."/>
            <person name="Antoshechkin I."/>
            <person name="Lee M.M."/>
            <person name="Goodwin Z."/>
            <person name="Lu X."/>
            <person name="Lewis E.E."/>
            <person name="Goodrich-Blair H."/>
            <person name="Stock S.P."/>
            <person name="Adams B.J."/>
            <person name="Sternberg P.W."/>
            <person name="Mortazavi A."/>
        </authorList>
    </citation>
    <scope>NUCLEOTIDE SEQUENCE [LARGE SCALE GENOMIC DNA]</scope>
    <source>
        <strain evidence="7 8">ALL</strain>
    </source>
</reference>
<evidence type="ECO:0000256" key="4">
    <source>
        <dbReference type="ARBA" id="ARBA00023136"/>
    </source>
</evidence>
<evidence type="ECO:0008006" key="9">
    <source>
        <dbReference type="Google" id="ProtNLM"/>
    </source>
</evidence>
<feature type="region of interest" description="Disordered" evidence="5">
    <location>
        <begin position="134"/>
        <end position="163"/>
    </location>
</feature>
<feature type="transmembrane region" description="Helical" evidence="6">
    <location>
        <begin position="81"/>
        <end position="103"/>
    </location>
</feature>
<evidence type="ECO:0000256" key="3">
    <source>
        <dbReference type="ARBA" id="ARBA00022989"/>
    </source>
</evidence>
<evidence type="ECO:0000256" key="1">
    <source>
        <dbReference type="ARBA" id="ARBA00004141"/>
    </source>
</evidence>
<dbReference type="PANTHER" id="PTHR23507:SF6">
    <property type="entry name" value="PROTON-COUPLED FOLATE TRANSPORTER"/>
    <property type="match status" value="1"/>
</dbReference>
<dbReference type="GO" id="GO:0016020">
    <property type="term" value="C:membrane"/>
    <property type="evidence" value="ECO:0007669"/>
    <property type="project" value="UniProtKB-SubCell"/>
</dbReference>